<dbReference type="EMBL" id="JQZV01000003">
    <property type="protein sequence ID" value="KGN93279.1"/>
    <property type="molecule type" value="Genomic_DNA"/>
</dbReference>
<protein>
    <recommendedName>
        <fullName evidence="3">Transposase</fullName>
    </recommendedName>
</protein>
<reference evidence="1 2" key="1">
    <citation type="submission" date="2014-08" db="EMBL/GenBank/DDBJ databases">
        <title>Porphyromonas canoris strain:OH2762 Genome sequencing.</title>
        <authorList>
            <person name="Wallis C."/>
            <person name="Deusch O."/>
            <person name="O'Flynn C."/>
            <person name="Davis I."/>
            <person name="Jospin G."/>
            <person name="Darling A.E."/>
            <person name="Coil D.A."/>
            <person name="Alexiev A."/>
            <person name="Horsfall A."/>
            <person name="Kirkwood N."/>
            <person name="Harris S."/>
            <person name="Eisen J.A."/>
        </authorList>
    </citation>
    <scope>NUCLEOTIDE SEQUENCE [LARGE SCALE GENOMIC DNA]</scope>
    <source>
        <strain evidence="2">COT-108 OH2762</strain>
    </source>
</reference>
<dbReference type="Proteomes" id="UP000030101">
    <property type="component" value="Unassembled WGS sequence"/>
</dbReference>
<name>A0ABR4XMD6_9PORP</name>
<proteinExistence type="predicted"/>
<comment type="caution">
    <text evidence="1">The sequence shown here is derived from an EMBL/GenBank/DDBJ whole genome shotgun (WGS) entry which is preliminary data.</text>
</comment>
<keyword evidence="2" id="KW-1185">Reference proteome</keyword>
<accession>A0ABR4XMD6</accession>
<evidence type="ECO:0000313" key="1">
    <source>
        <dbReference type="EMBL" id="KGN93279.1"/>
    </source>
</evidence>
<organism evidence="1 2">
    <name type="scientific">Porphyromonas canoris</name>
    <dbReference type="NCBI Taxonomy" id="36875"/>
    <lineage>
        <taxon>Bacteria</taxon>
        <taxon>Pseudomonadati</taxon>
        <taxon>Bacteroidota</taxon>
        <taxon>Bacteroidia</taxon>
        <taxon>Bacteroidales</taxon>
        <taxon>Porphyromonadaceae</taxon>
        <taxon>Porphyromonas</taxon>
    </lineage>
</organism>
<evidence type="ECO:0000313" key="2">
    <source>
        <dbReference type="Proteomes" id="UP000030101"/>
    </source>
</evidence>
<evidence type="ECO:0008006" key="3">
    <source>
        <dbReference type="Google" id="ProtNLM"/>
    </source>
</evidence>
<gene>
    <name evidence="1" type="ORF">HQ43_01090</name>
</gene>
<sequence>MGIEKNFHGHRKKIYVRIEKNLRAHKKNLRTHRKIFTCAQKNIYVRTKKYLRAHKKIFTCAQKKISAYTKKISAYAKKIFCICRNLSACAQKKSFVSLEVFFRTHETFHALRKKCQNILLFF</sequence>